<keyword evidence="2" id="KW-1185">Reference proteome</keyword>
<dbReference type="EMBL" id="UGQS01000001">
    <property type="protein sequence ID" value="STZ75579.1"/>
    <property type="molecule type" value="Genomic_DNA"/>
</dbReference>
<dbReference type="RefSeq" id="WP_066075907.1">
    <property type="nucleotide sequence ID" value="NZ_CP181246.1"/>
</dbReference>
<organism evidence="1 2">
    <name type="scientific">Bergeriella denitrificans</name>
    <name type="common">Neisseria denitrificans</name>
    <dbReference type="NCBI Taxonomy" id="494"/>
    <lineage>
        <taxon>Bacteria</taxon>
        <taxon>Pseudomonadati</taxon>
        <taxon>Pseudomonadota</taxon>
        <taxon>Betaproteobacteria</taxon>
        <taxon>Neisseriales</taxon>
        <taxon>Neisseriaceae</taxon>
        <taxon>Bergeriella</taxon>
    </lineage>
</organism>
<name>A0A378UFT6_BERDE</name>
<gene>
    <name evidence="1" type="ORF">NCTC10295_00320</name>
</gene>
<sequence>MTQIQWTKPVCQLDADGLYLGPAEADLDVHARDGSYLVPGGCIDTAPPEPRDGHAARWTGEAWEYIPDHRGKTAYNINDGSAVQIESVGELPAELTLDPRPSEAHEWRKGRWTLNQAKAAELAAAELEQAKRDKLLALNQSAQDYINAVAGIDLLPDFEVRTWTLQALEAKAWAADPNAPTPTLDTISAARSIPADILKQKALEKALAFEQLTATVVGFRQAIESQIKQAEDMDQLAAIEFAFGGR</sequence>
<reference evidence="1 2" key="1">
    <citation type="submission" date="2018-06" db="EMBL/GenBank/DDBJ databases">
        <authorList>
            <consortium name="Pathogen Informatics"/>
            <person name="Doyle S."/>
        </authorList>
    </citation>
    <scope>NUCLEOTIDE SEQUENCE [LARGE SCALE GENOMIC DNA]</scope>
    <source>
        <strain evidence="1 2">NCTC10295</strain>
    </source>
</reference>
<evidence type="ECO:0000313" key="2">
    <source>
        <dbReference type="Proteomes" id="UP000254651"/>
    </source>
</evidence>
<dbReference type="AlphaFoldDB" id="A0A378UFT6"/>
<evidence type="ECO:0000313" key="1">
    <source>
        <dbReference type="EMBL" id="STZ75579.1"/>
    </source>
</evidence>
<protein>
    <submittedName>
        <fullName evidence="1">Putative phage fiber-spike protein</fullName>
    </submittedName>
</protein>
<accession>A0A378UFT6</accession>
<dbReference type="Proteomes" id="UP000254651">
    <property type="component" value="Unassembled WGS sequence"/>
</dbReference>
<proteinExistence type="predicted"/>